<dbReference type="EMBL" id="CP141881">
    <property type="protein sequence ID" value="WRT63723.1"/>
    <property type="molecule type" value="Genomic_DNA"/>
</dbReference>
<protein>
    <recommendedName>
        <fullName evidence="3">BTB domain-containing protein</fullName>
    </recommendedName>
</protein>
<organism evidence="1 2">
    <name type="scientific">Kwoniella shivajii</name>
    <dbReference type="NCBI Taxonomy" id="564305"/>
    <lineage>
        <taxon>Eukaryota</taxon>
        <taxon>Fungi</taxon>
        <taxon>Dikarya</taxon>
        <taxon>Basidiomycota</taxon>
        <taxon>Agaricomycotina</taxon>
        <taxon>Tremellomycetes</taxon>
        <taxon>Tremellales</taxon>
        <taxon>Cryptococcaceae</taxon>
        <taxon>Kwoniella</taxon>
    </lineage>
</organism>
<accession>A0ABZ1CPW6</accession>
<dbReference type="GeneID" id="87952777"/>
<sequence length="207" mass="23084">MEDSTVHTIEADSSPEYHPSFTEGDIVIVANDKTHFAEDCKRLARGSKVFQDLLALPQPAWDIDGKDIKCSTTIKHGRSFEIDASAELTGYFLSFLGAKIPLLPPTSFTETAKLLYLCNKFDCIQEHTQLVRQRLQGESEGRQWELLNLASDMNDAKLCAMALRKMTKIDFIRGADSGGIAYSYSTVRVSKLASPSFRGHGREDFIT</sequence>
<dbReference type="RefSeq" id="XP_062788463.1">
    <property type="nucleotide sequence ID" value="XM_062932412.1"/>
</dbReference>
<reference evidence="1 2" key="1">
    <citation type="submission" date="2024-01" db="EMBL/GenBank/DDBJ databases">
        <title>Comparative genomics of Cryptococcus and Kwoniella reveals pathogenesis evolution and contrasting modes of karyotype evolution via chromosome fusion or intercentromeric recombination.</title>
        <authorList>
            <person name="Coelho M.A."/>
            <person name="David-Palma M."/>
            <person name="Shea T."/>
            <person name="Bowers K."/>
            <person name="McGinley-Smith S."/>
            <person name="Mohammad A.W."/>
            <person name="Gnirke A."/>
            <person name="Yurkov A.M."/>
            <person name="Nowrousian M."/>
            <person name="Sun S."/>
            <person name="Cuomo C.A."/>
            <person name="Heitman J."/>
        </authorList>
    </citation>
    <scope>NUCLEOTIDE SEQUENCE [LARGE SCALE GENOMIC DNA]</scope>
    <source>
        <strain evidence="1">CBS 11374</strain>
    </source>
</reference>
<keyword evidence="2" id="KW-1185">Reference proteome</keyword>
<evidence type="ECO:0008006" key="3">
    <source>
        <dbReference type="Google" id="ProtNLM"/>
    </source>
</evidence>
<name>A0ABZ1CPW6_9TREE</name>
<evidence type="ECO:0000313" key="2">
    <source>
        <dbReference type="Proteomes" id="UP001329825"/>
    </source>
</evidence>
<proteinExistence type="predicted"/>
<evidence type="ECO:0000313" key="1">
    <source>
        <dbReference type="EMBL" id="WRT63723.1"/>
    </source>
</evidence>
<dbReference type="Proteomes" id="UP001329825">
    <property type="component" value="Chromosome 1"/>
</dbReference>
<gene>
    <name evidence="1" type="ORF">IL334_000646</name>
</gene>